<dbReference type="RefSeq" id="WP_053998117.1">
    <property type="nucleotide sequence ID" value="NZ_JXMU01000004.1"/>
</dbReference>
<keyword evidence="3" id="KW-1185">Reference proteome</keyword>
<name>A0A0N0E8D8_9HYPH</name>
<protein>
    <submittedName>
        <fullName evidence="2">Uncharacterized protein</fullName>
    </submittedName>
</protein>
<proteinExistence type="predicted"/>
<keyword evidence="1" id="KW-0472">Membrane</keyword>
<evidence type="ECO:0000313" key="2">
    <source>
        <dbReference type="EMBL" id="KPB02225.1"/>
    </source>
</evidence>
<dbReference type="PATRIC" id="fig|1514904.3.peg.2748"/>
<dbReference type="AlphaFoldDB" id="A0A0N0E8D8"/>
<evidence type="ECO:0000313" key="3">
    <source>
        <dbReference type="Proteomes" id="UP000038011"/>
    </source>
</evidence>
<dbReference type="Proteomes" id="UP000038011">
    <property type="component" value="Unassembled WGS sequence"/>
</dbReference>
<gene>
    <name evidence="2" type="ORF">SU32_04310</name>
</gene>
<keyword evidence="1" id="KW-1133">Transmembrane helix</keyword>
<keyword evidence="1" id="KW-0812">Transmembrane</keyword>
<reference evidence="2 3" key="1">
    <citation type="submission" date="2015-01" db="EMBL/GenBank/DDBJ databases">
        <title>Ahrensia donghaiensis sp. nov., a novel dimethylsulphoniopropionate-cleavage bacterium isolated from seawater and emended descriptions of the genus Ahrensia and Ahrensia kielensis.</title>
        <authorList>
            <person name="Liu J."/>
        </authorList>
    </citation>
    <scope>NUCLEOTIDE SEQUENCE [LARGE SCALE GENOMIC DNA]</scope>
    <source>
        <strain evidence="2 3">LZD062</strain>
    </source>
</reference>
<dbReference type="EMBL" id="JXMU01000004">
    <property type="protein sequence ID" value="KPB02225.1"/>
    <property type="molecule type" value="Genomic_DNA"/>
</dbReference>
<dbReference type="OrthoDB" id="7679120at2"/>
<organism evidence="2 3">
    <name type="scientific">Ahrensia marina</name>
    <dbReference type="NCBI Taxonomy" id="1514904"/>
    <lineage>
        <taxon>Bacteria</taxon>
        <taxon>Pseudomonadati</taxon>
        <taxon>Pseudomonadota</taxon>
        <taxon>Alphaproteobacteria</taxon>
        <taxon>Hyphomicrobiales</taxon>
        <taxon>Ahrensiaceae</taxon>
        <taxon>Ahrensia</taxon>
    </lineage>
</organism>
<sequence>MFRFLIRFIAVICLAVSVMFLVLDATRSLGVSELVFTPLEVSWRQFFPDTLDMFSLWLTQSVHSFLNDPVLVTLLTVPTFAVFAVLSALFYVIGYRKRRHMDGFAKR</sequence>
<comment type="caution">
    <text evidence="2">The sequence shown here is derived from an EMBL/GenBank/DDBJ whole genome shotgun (WGS) entry which is preliminary data.</text>
</comment>
<feature type="transmembrane region" description="Helical" evidence="1">
    <location>
        <begin position="70"/>
        <end position="93"/>
    </location>
</feature>
<evidence type="ECO:0000256" key="1">
    <source>
        <dbReference type="SAM" id="Phobius"/>
    </source>
</evidence>
<accession>A0A0N0E8D8</accession>